<evidence type="ECO:0000313" key="2">
    <source>
        <dbReference type="RefSeq" id="XP_032128337.1"/>
    </source>
</evidence>
<reference evidence="2 3" key="1">
    <citation type="submission" date="2025-04" db="UniProtKB">
        <authorList>
            <consortium name="RefSeq"/>
        </authorList>
    </citation>
    <scope>IDENTIFICATION</scope>
    <source>
        <tissue evidence="2 3">Blood</tissue>
    </source>
</reference>
<sequence length="195" mass="20563">MSRMWKPKEIPGTAFLRSSRAGQTGQVVSGAQASSWRELRPCSGSRGPSHILGIDGNIGTAGTWCVGAVHPLVLKQPRDPNLPGCLSGYNNTASDLYWALHNLTRHQKLGVLAACGAGAPRAHNPEDIEWWCSCSLLGALSGPLASTPGLTLAVQPGHSRGIMPLDGALRSDCHFADPGQSETFHGNSGHEKQPS</sequence>
<accession>A0A6J3HEM3</accession>
<dbReference type="RefSeq" id="XP_032128338.1">
    <property type="nucleotide sequence ID" value="XM_032272447.1"/>
</dbReference>
<dbReference type="GeneID" id="116546097"/>
<dbReference type="RefSeq" id="XP_032128337.1">
    <property type="nucleotide sequence ID" value="XM_032272446.1"/>
</dbReference>
<proteinExistence type="predicted"/>
<protein>
    <submittedName>
        <fullName evidence="2 3">Uncharacterized protein LOC116546097 isoform X1</fullName>
    </submittedName>
</protein>
<organism evidence="1 2">
    <name type="scientific">Sapajus apella</name>
    <name type="common">Brown-capped capuchin</name>
    <name type="synonym">Cebus apella</name>
    <dbReference type="NCBI Taxonomy" id="9515"/>
    <lineage>
        <taxon>Eukaryota</taxon>
        <taxon>Metazoa</taxon>
        <taxon>Chordata</taxon>
        <taxon>Craniata</taxon>
        <taxon>Vertebrata</taxon>
        <taxon>Euteleostomi</taxon>
        <taxon>Mammalia</taxon>
        <taxon>Eutheria</taxon>
        <taxon>Euarchontoglires</taxon>
        <taxon>Primates</taxon>
        <taxon>Haplorrhini</taxon>
        <taxon>Platyrrhini</taxon>
        <taxon>Cebidae</taxon>
        <taxon>Cebinae</taxon>
        <taxon>Sapajus</taxon>
    </lineage>
</organism>
<keyword evidence="1" id="KW-1185">Reference proteome</keyword>
<name>A0A6J3HEM3_SAPAP</name>
<dbReference type="AlphaFoldDB" id="A0A6J3HEM3"/>
<evidence type="ECO:0000313" key="1">
    <source>
        <dbReference type="Proteomes" id="UP000504640"/>
    </source>
</evidence>
<evidence type="ECO:0000313" key="3">
    <source>
        <dbReference type="RefSeq" id="XP_032128338.1"/>
    </source>
</evidence>
<dbReference type="Proteomes" id="UP000504640">
    <property type="component" value="Unplaced"/>
</dbReference>
<gene>
    <name evidence="2 3" type="primary">LOC116546097</name>
</gene>